<organism evidence="2 3">
    <name type="scientific">Dreissena polymorpha</name>
    <name type="common">Zebra mussel</name>
    <name type="synonym">Mytilus polymorpha</name>
    <dbReference type="NCBI Taxonomy" id="45954"/>
    <lineage>
        <taxon>Eukaryota</taxon>
        <taxon>Metazoa</taxon>
        <taxon>Spiralia</taxon>
        <taxon>Lophotrochozoa</taxon>
        <taxon>Mollusca</taxon>
        <taxon>Bivalvia</taxon>
        <taxon>Autobranchia</taxon>
        <taxon>Heteroconchia</taxon>
        <taxon>Euheterodonta</taxon>
        <taxon>Imparidentia</taxon>
        <taxon>Neoheterodontei</taxon>
        <taxon>Myida</taxon>
        <taxon>Dreissenoidea</taxon>
        <taxon>Dreissenidae</taxon>
        <taxon>Dreissena</taxon>
    </lineage>
</organism>
<keyword evidence="3" id="KW-1185">Reference proteome</keyword>
<feature type="chain" id="PRO_5039389557" description="Secreted protein" evidence="1">
    <location>
        <begin position="22"/>
        <end position="86"/>
    </location>
</feature>
<reference evidence="2" key="2">
    <citation type="submission" date="2020-11" db="EMBL/GenBank/DDBJ databases">
        <authorList>
            <person name="McCartney M.A."/>
            <person name="Auch B."/>
            <person name="Kono T."/>
            <person name="Mallez S."/>
            <person name="Becker A."/>
            <person name="Gohl D.M."/>
            <person name="Silverstein K.A.T."/>
            <person name="Koren S."/>
            <person name="Bechman K.B."/>
            <person name="Herman A."/>
            <person name="Abrahante J.E."/>
            <person name="Garbe J."/>
        </authorList>
    </citation>
    <scope>NUCLEOTIDE SEQUENCE</scope>
    <source>
        <strain evidence="2">Duluth1</strain>
        <tissue evidence="2">Whole animal</tissue>
    </source>
</reference>
<gene>
    <name evidence="2" type="ORF">DPMN_049821</name>
</gene>
<dbReference type="AlphaFoldDB" id="A0A9D4CG05"/>
<keyword evidence="1" id="KW-0732">Signal</keyword>
<accession>A0A9D4CG05</accession>
<proteinExistence type="predicted"/>
<name>A0A9D4CG05_DREPO</name>
<dbReference type="Proteomes" id="UP000828390">
    <property type="component" value="Unassembled WGS sequence"/>
</dbReference>
<evidence type="ECO:0000313" key="3">
    <source>
        <dbReference type="Proteomes" id="UP000828390"/>
    </source>
</evidence>
<protein>
    <recommendedName>
        <fullName evidence="4">Secreted protein</fullName>
    </recommendedName>
</protein>
<reference evidence="2" key="1">
    <citation type="journal article" date="2019" name="bioRxiv">
        <title>The Genome of the Zebra Mussel, Dreissena polymorpha: A Resource for Invasive Species Research.</title>
        <authorList>
            <person name="McCartney M.A."/>
            <person name="Auch B."/>
            <person name="Kono T."/>
            <person name="Mallez S."/>
            <person name="Zhang Y."/>
            <person name="Obille A."/>
            <person name="Becker A."/>
            <person name="Abrahante J.E."/>
            <person name="Garbe J."/>
            <person name="Badalamenti J.P."/>
            <person name="Herman A."/>
            <person name="Mangelson H."/>
            <person name="Liachko I."/>
            <person name="Sullivan S."/>
            <person name="Sone E.D."/>
            <person name="Koren S."/>
            <person name="Silverstein K.A.T."/>
            <person name="Beckman K.B."/>
            <person name="Gohl D.M."/>
        </authorList>
    </citation>
    <scope>NUCLEOTIDE SEQUENCE</scope>
    <source>
        <strain evidence="2">Duluth1</strain>
        <tissue evidence="2">Whole animal</tissue>
    </source>
</reference>
<feature type="signal peptide" evidence="1">
    <location>
        <begin position="1"/>
        <end position="21"/>
    </location>
</feature>
<comment type="caution">
    <text evidence="2">The sequence shown here is derived from an EMBL/GenBank/DDBJ whole genome shotgun (WGS) entry which is preliminary data.</text>
</comment>
<evidence type="ECO:0000256" key="1">
    <source>
        <dbReference type="SAM" id="SignalP"/>
    </source>
</evidence>
<evidence type="ECO:0008006" key="4">
    <source>
        <dbReference type="Google" id="ProtNLM"/>
    </source>
</evidence>
<dbReference type="EMBL" id="JAIWYP010000012">
    <property type="protein sequence ID" value="KAH3724019.1"/>
    <property type="molecule type" value="Genomic_DNA"/>
</dbReference>
<sequence>MNLHTCSYFLFLVQLRPPADSTYPGLESYFHNRITRSPWCNGYGVRLATGRSRVRSPLWERSFNLPYRHQVLVLGPGNGLESISNK</sequence>
<evidence type="ECO:0000313" key="2">
    <source>
        <dbReference type="EMBL" id="KAH3724019.1"/>
    </source>
</evidence>